<dbReference type="Pfam" id="PF02046">
    <property type="entry name" value="COX6A"/>
    <property type="match status" value="1"/>
</dbReference>
<accession>J7SCP4</accession>
<comment type="similarity">
    <text evidence="6">Belongs to the cytochrome c oxidase subunit 6A family.</text>
</comment>
<dbReference type="SUPFAM" id="SSF81411">
    <property type="entry name" value="Mitochondrial cytochrome c oxidase subunit VIa"/>
    <property type="match status" value="1"/>
</dbReference>
<evidence type="ECO:0000313" key="7">
    <source>
        <dbReference type="EMBL" id="CCL98293.1"/>
    </source>
</evidence>
<keyword evidence="5" id="KW-0472">Membrane</keyword>
<dbReference type="OrthoDB" id="5947505at2759"/>
<dbReference type="AlphaFoldDB" id="J7SCP4"/>
<organism evidence="7 8">
    <name type="scientific">Fibroporia radiculosa</name>
    <dbReference type="NCBI Taxonomy" id="599839"/>
    <lineage>
        <taxon>Eukaryota</taxon>
        <taxon>Fungi</taxon>
        <taxon>Dikarya</taxon>
        <taxon>Basidiomycota</taxon>
        <taxon>Agaricomycotina</taxon>
        <taxon>Agaricomycetes</taxon>
        <taxon>Polyporales</taxon>
        <taxon>Fibroporiaceae</taxon>
        <taxon>Fibroporia</taxon>
    </lineage>
</organism>
<dbReference type="HOGENOM" id="CLU_122515_0_2_1"/>
<evidence type="ECO:0000256" key="2">
    <source>
        <dbReference type="ARBA" id="ARBA00022792"/>
    </source>
</evidence>
<dbReference type="Gene3D" id="4.10.95.10">
    <property type="entry name" value="Cytochrome c oxidase, subunit VIa"/>
    <property type="match status" value="1"/>
</dbReference>
<dbReference type="GO" id="GO:0006123">
    <property type="term" value="P:mitochondrial electron transport, cytochrome c to oxygen"/>
    <property type="evidence" value="ECO:0007669"/>
    <property type="project" value="TreeGrafter"/>
</dbReference>
<dbReference type="GeneID" id="24093204"/>
<comment type="subcellular location">
    <subcellularLocation>
        <location evidence="1">Mitochondrion inner membrane</location>
    </subcellularLocation>
</comment>
<dbReference type="PANTHER" id="PTHR11504">
    <property type="entry name" value="CYTOCHROME C OXIDASE POLYPEPTIDE VIA"/>
    <property type="match status" value="1"/>
</dbReference>
<gene>
    <name evidence="7" type="ORF">FIBRA_00287</name>
</gene>
<dbReference type="InParanoid" id="J7SCP4"/>
<dbReference type="InterPro" id="IPR001349">
    <property type="entry name" value="Cyt_c_oxidase_su6a"/>
</dbReference>
<evidence type="ECO:0008006" key="9">
    <source>
        <dbReference type="Google" id="ProtNLM"/>
    </source>
</evidence>
<keyword evidence="2" id="KW-0999">Mitochondrion inner membrane</keyword>
<dbReference type="InterPro" id="IPR036418">
    <property type="entry name" value="Cyt_c_oxidase_su6a_sf"/>
</dbReference>
<dbReference type="RefSeq" id="XP_012177576.1">
    <property type="nucleotide sequence ID" value="XM_012322186.1"/>
</dbReference>
<proteinExistence type="inferred from homology"/>
<evidence type="ECO:0000256" key="5">
    <source>
        <dbReference type="ARBA" id="ARBA00023136"/>
    </source>
</evidence>
<name>J7SCP4_9APHY</name>
<evidence type="ECO:0000256" key="4">
    <source>
        <dbReference type="ARBA" id="ARBA00023128"/>
    </source>
</evidence>
<evidence type="ECO:0000256" key="6">
    <source>
        <dbReference type="RuleBase" id="RU004396"/>
    </source>
</evidence>
<dbReference type="GO" id="GO:0005743">
    <property type="term" value="C:mitochondrial inner membrane"/>
    <property type="evidence" value="ECO:0007669"/>
    <property type="project" value="UniProtKB-SubCell"/>
</dbReference>
<evidence type="ECO:0000256" key="3">
    <source>
        <dbReference type="ARBA" id="ARBA00022946"/>
    </source>
</evidence>
<dbReference type="STRING" id="599839.J7SCP4"/>
<dbReference type="EMBL" id="HE796875">
    <property type="protein sequence ID" value="CCL98293.1"/>
    <property type="molecule type" value="Genomic_DNA"/>
</dbReference>
<evidence type="ECO:0000313" key="8">
    <source>
        <dbReference type="Proteomes" id="UP000006352"/>
    </source>
</evidence>
<dbReference type="GO" id="GO:0030234">
    <property type="term" value="F:enzyme regulator activity"/>
    <property type="evidence" value="ECO:0007669"/>
    <property type="project" value="TreeGrafter"/>
</dbReference>
<keyword evidence="3" id="KW-0809">Transit peptide</keyword>
<protein>
    <recommendedName>
        <fullName evidence="9">Mitochondrial cytochrome c oxidase subunit VIa</fullName>
    </recommendedName>
</protein>
<sequence length="129" mass="14850">MSMLARRLALRAFPRTRGYANTTAELMETNWADKQAALRAHAAETANLWRRISFYVCLPAVVVTALWVRNVENEHAEHEAHIRAEHDGQLPEIPAFEYMNRRASGPYPWGMNSLFFNPHVNKDLTKTDE</sequence>
<dbReference type="Proteomes" id="UP000006352">
    <property type="component" value="Unassembled WGS sequence"/>
</dbReference>
<dbReference type="PANTHER" id="PTHR11504:SF0">
    <property type="entry name" value="CYTOCHROME C OXIDASE SUBUNIT"/>
    <property type="match status" value="1"/>
</dbReference>
<dbReference type="FunCoup" id="J7SCP4">
    <property type="interactions" value="66"/>
</dbReference>
<keyword evidence="8" id="KW-1185">Reference proteome</keyword>
<keyword evidence="4" id="KW-0496">Mitochondrion</keyword>
<evidence type="ECO:0000256" key="1">
    <source>
        <dbReference type="ARBA" id="ARBA00004273"/>
    </source>
</evidence>
<reference evidence="7 8" key="1">
    <citation type="journal article" date="2012" name="Appl. Environ. Microbiol.">
        <title>Short-read sequencing for genomic analysis of the brown rot fungus Fibroporia radiculosa.</title>
        <authorList>
            <person name="Tang J.D."/>
            <person name="Perkins A.D."/>
            <person name="Sonstegard T.S."/>
            <person name="Schroeder S.G."/>
            <person name="Burgess S.C."/>
            <person name="Diehl S.V."/>
        </authorList>
    </citation>
    <scope>NUCLEOTIDE SEQUENCE [LARGE SCALE GENOMIC DNA]</scope>
    <source>
        <strain evidence="7 8">TFFH 294</strain>
    </source>
</reference>